<evidence type="ECO:0000313" key="5">
    <source>
        <dbReference type="EMBL" id="WFD39508.1"/>
    </source>
</evidence>
<keyword evidence="5" id="KW-0239">DNA-directed DNA polymerase</keyword>
<dbReference type="GO" id="GO:0046982">
    <property type="term" value="F:protein heterodimerization activity"/>
    <property type="evidence" value="ECO:0007669"/>
    <property type="project" value="InterPro"/>
</dbReference>
<proteinExistence type="predicted"/>
<evidence type="ECO:0000313" key="6">
    <source>
        <dbReference type="Proteomes" id="UP001217754"/>
    </source>
</evidence>
<comment type="subcellular location">
    <subcellularLocation>
        <location evidence="1">Nucleus</location>
    </subcellularLocation>
</comment>
<dbReference type="GeneID" id="85226136"/>
<reference evidence="5" key="1">
    <citation type="submission" date="2023-03" db="EMBL/GenBank/DDBJ databases">
        <title>Mating type loci evolution in Malassezia.</title>
        <authorList>
            <person name="Coelho M.A."/>
        </authorList>
    </citation>
    <scope>NUCLEOTIDE SEQUENCE</scope>
    <source>
        <strain evidence="5">CBS 9431</strain>
    </source>
</reference>
<dbReference type="GO" id="GO:0003887">
    <property type="term" value="F:DNA-directed DNA polymerase activity"/>
    <property type="evidence" value="ECO:0007669"/>
    <property type="project" value="UniProtKB-KW"/>
</dbReference>
<feature type="region of interest" description="Disordered" evidence="3">
    <location>
        <begin position="1"/>
        <end position="70"/>
    </location>
</feature>
<dbReference type="InterPro" id="IPR003958">
    <property type="entry name" value="CBFA_NFYB_domain"/>
</dbReference>
<dbReference type="CDD" id="cd23645">
    <property type="entry name" value="HFD_Dpb3-like"/>
    <property type="match status" value="1"/>
</dbReference>
<evidence type="ECO:0000256" key="2">
    <source>
        <dbReference type="ARBA" id="ARBA00023242"/>
    </source>
</evidence>
<dbReference type="InterPro" id="IPR009072">
    <property type="entry name" value="Histone-fold"/>
</dbReference>
<keyword evidence="5" id="KW-0548">Nucleotidyltransferase</keyword>
<dbReference type="PANTHER" id="PTHR10252">
    <property type="entry name" value="HISTONE-LIKE TRANSCRIPTION FACTOR CCAAT-RELATED"/>
    <property type="match status" value="1"/>
</dbReference>
<keyword evidence="5" id="KW-0808">Transferase</keyword>
<dbReference type="GO" id="GO:0008623">
    <property type="term" value="C:CHRAC"/>
    <property type="evidence" value="ECO:0007669"/>
    <property type="project" value="TreeGrafter"/>
</dbReference>
<evidence type="ECO:0000256" key="3">
    <source>
        <dbReference type="SAM" id="MobiDB-lite"/>
    </source>
</evidence>
<feature type="domain" description="Transcription factor CBF/NF-Y/archaeal histone" evidence="4">
    <location>
        <begin position="81"/>
        <end position="140"/>
    </location>
</feature>
<evidence type="ECO:0000259" key="4">
    <source>
        <dbReference type="Pfam" id="PF00808"/>
    </source>
</evidence>
<sequence length="215" mass="22770">MDVESATAPVPVPQAPESVPPPVQESEEVMISDVPETEAPSSALDGDVSEIAADTTMEGGPSTSKRAPRQYVPPQKGTTVFPLARVSKIIKADSAVDICSKEATFLISAATELFIKKFVEEGCTNARMDKRKMVRYDDMAMQQRADLAQSGEGHALDVTAETPAEEPAETPVGAPHAESQDLDHISGVASEPAPYASIPEVPASSGQPVENRLML</sequence>
<dbReference type="EMBL" id="CP119961">
    <property type="protein sequence ID" value="WFD39508.1"/>
    <property type="molecule type" value="Genomic_DNA"/>
</dbReference>
<keyword evidence="6" id="KW-1185">Reference proteome</keyword>
<feature type="compositionally biased region" description="Pro residues" evidence="3">
    <location>
        <begin position="10"/>
        <end position="23"/>
    </location>
</feature>
<accession>A0AAF0JAJ7</accession>
<dbReference type="GO" id="GO:0006261">
    <property type="term" value="P:DNA-templated DNA replication"/>
    <property type="evidence" value="ECO:0007669"/>
    <property type="project" value="TreeGrafter"/>
</dbReference>
<dbReference type="PANTHER" id="PTHR10252:SF54">
    <property type="entry name" value="CHROMATIN ACCESSIBILITY COMPLEX PROTEIN 1"/>
    <property type="match status" value="1"/>
</dbReference>
<name>A0AAF0JAJ7_9BASI</name>
<dbReference type="Proteomes" id="UP001217754">
    <property type="component" value="Chromosome 4"/>
</dbReference>
<dbReference type="RefSeq" id="XP_060122405.1">
    <property type="nucleotide sequence ID" value="XM_060266422.1"/>
</dbReference>
<protein>
    <submittedName>
        <fullName evidence="5">DNA-directed DNA polymerase</fullName>
        <ecNumber evidence="5">2.7.7.7</ecNumber>
    </submittedName>
</protein>
<evidence type="ECO:0000256" key="1">
    <source>
        <dbReference type="ARBA" id="ARBA00004123"/>
    </source>
</evidence>
<dbReference type="Pfam" id="PF00808">
    <property type="entry name" value="CBFD_NFYB_HMF"/>
    <property type="match status" value="1"/>
</dbReference>
<feature type="region of interest" description="Disordered" evidence="3">
    <location>
        <begin position="161"/>
        <end position="215"/>
    </location>
</feature>
<gene>
    <name evidence="5" type="ORF">MJAP1_002485</name>
</gene>
<dbReference type="InterPro" id="IPR050568">
    <property type="entry name" value="Transcr_DNA_Rep_Reg"/>
</dbReference>
<keyword evidence="2" id="KW-0539">Nucleus</keyword>
<dbReference type="EC" id="2.7.7.7" evidence="5"/>
<dbReference type="Gene3D" id="1.10.20.10">
    <property type="entry name" value="Histone, subunit A"/>
    <property type="match status" value="1"/>
</dbReference>
<organism evidence="5 6">
    <name type="scientific">Malassezia japonica</name>
    <dbReference type="NCBI Taxonomy" id="223818"/>
    <lineage>
        <taxon>Eukaryota</taxon>
        <taxon>Fungi</taxon>
        <taxon>Dikarya</taxon>
        <taxon>Basidiomycota</taxon>
        <taxon>Ustilaginomycotina</taxon>
        <taxon>Malasseziomycetes</taxon>
        <taxon>Malasseziales</taxon>
        <taxon>Malasseziaceae</taxon>
        <taxon>Malassezia</taxon>
    </lineage>
</organism>
<dbReference type="SUPFAM" id="SSF47113">
    <property type="entry name" value="Histone-fold"/>
    <property type="match status" value="1"/>
</dbReference>
<dbReference type="AlphaFoldDB" id="A0AAF0JAJ7"/>